<evidence type="ECO:0000313" key="1">
    <source>
        <dbReference type="EMBL" id="CAG8489500.1"/>
    </source>
</evidence>
<evidence type="ECO:0000313" key="2">
    <source>
        <dbReference type="Proteomes" id="UP000789366"/>
    </source>
</evidence>
<reference evidence="1" key="1">
    <citation type="submission" date="2021-06" db="EMBL/GenBank/DDBJ databases">
        <authorList>
            <person name="Kallberg Y."/>
            <person name="Tangrot J."/>
            <person name="Rosling A."/>
        </authorList>
    </citation>
    <scope>NUCLEOTIDE SEQUENCE</scope>
    <source>
        <strain evidence="1">28 12/20/2015</strain>
    </source>
</reference>
<organism evidence="1 2">
    <name type="scientific">Cetraspora pellucida</name>
    <dbReference type="NCBI Taxonomy" id="1433469"/>
    <lineage>
        <taxon>Eukaryota</taxon>
        <taxon>Fungi</taxon>
        <taxon>Fungi incertae sedis</taxon>
        <taxon>Mucoromycota</taxon>
        <taxon>Glomeromycotina</taxon>
        <taxon>Glomeromycetes</taxon>
        <taxon>Diversisporales</taxon>
        <taxon>Gigasporaceae</taxon>
        <taxon>Cetraspora</taxon>
    </lineage>
</organism>
<feature type="non-terminal residue" evidence="1">
    <location>
        <position position="1"/>
    </location>
</feature>
<dbReference type="Proteomes" id="UP000789366">
    <property type="component" value="Unassembled WGS sequence"/>
</dbReference>
<proteinExistence type="predicted"/>
<keyword evidence="2" id="KW-1185">Reference proteome</keyword>
<protein>
    <submittedName>
        <fullName evidence="1">1521_t:CDS:1</fullName>
    </submittedName>
</protein>
<comment type="caution">
    <text evidence="1">The sequence shown here is derived from an EMBL/GenBank/DDBJ whole genome shotgun (WGS) entry which is preliminary data.</text>
</comment>
<gene>
    <name evidence="1" type="ORF">SPELUC_LOCUS2495</name>
</gene>
<dbReference type="EMBL" id="CAJVPW010001671">
    <property type="protein sequence ID" value="CAG8489500.1"/>
    <property type="molecule type" value="Genomic_DNA"/>
</dbReference>
<accession>A0ACA9KS12</accession>
<sequence>WKIGSFTGIEKWGRWNFYNRSFTGARKKADNTSTIYVHM</sequence>
<name>A0ACA9KS12_9GLOM</name>